<sequence>MCQGPWRRLSSAHRERRKRRRKRKTILPFPRPGSGSKLRGREREIKECHKQSVFLTERKTSDVRPSETCNKCFLISTLCQLVSAATSLQLSLSDGVVSCCSLTSSISARLFFNSFSLAVSSSGQSMLALGLKERTDEVNTARSPSHEVPGLAPPCHDS</sequence>
<dbReference type="Proteomes" id="UP001153269">
    <property type="component" value="Unassembled WGS sequence"/>
</dbReference>
<proteinExistence type="predicted"/>
<feature type="compositionally biased region" description="Basic residues" evidence="1">
    <location>
        <begin position="10"/>
        <end position="25"/>
    </location>
</feature>
<evidence type="ECO:0000256" key="1">
    <source>
        <dbReference type="SAM" id="MobiDB-lite"/>
    </source>
</evidence>
<comment type="caution">
    <text evidence="2">The sequence shown here is derived from an EMBL/GenBank/DDBJ whole genome shotgun (WGS) entry which is preliminary data.</text>
</comment>
<name>A0A9N7V5R4_PLEPL</name>
<accession>A0A9N7V5R4</accession>
<feature type="region of interest" description="Disordered" evidence="1">
    <location>
        <begin position="138"/>
        <end position="158"/>
    </location>
</feature>
<dbReference type="AlphaFoldDB" id="A0A9N7V5R4"/>
<reference evidence="2" key="1">
    <citation type="submission" date="2020-03" db="EMBL/GenBank/DDBJ databases">
        <authorList>
            <person name="Weist P."/>
        </authorList>
    </citation>
    <scope>NUCLEOTIDE SEQUENCE</scope>
</reference>
<evidence type="ECO:0000313" key="3">
    <source>
        <dbReference type="Proteomes" id="UP001153269"/>
    </source>
</evidence>
<protein>
    <submittedName>
        <fullName evidence="2">Uncharacterized protein</fullName>
    </submittedName>
</protein>
<dbReference type="EMBL" id="CADEAL010002890">
    <property type="protein sequence ID" value="CAB1442620.1"/>
    <property type="molecule type" value="Genomic_DNA"/>
</dbReference>
<organism evidence="2 3">
    <name type="scientific">Pleuronectes platessa</name>
    <name type="common">European plaice</name>
    <dbReference type="NCBI Taxonomy" id="8262"/>
    <lineage>
        <taxon>Eukaryota</taxon>
        <taxon>Metazoa</taxon>
        <taxon>Chordata</taxon>
        <taxon>Craniata</taxon>
        <taxon>Vertebrata</taxon>
        <taxon>Euteleostomi</taxon>
        <taxon>Actinopterygii</taxon>
        <taxon>Neopterygii</taxon>
        <taxon>Teleostei</taxon>
        <taxon>Neoteleostei</taxon>
        <taxon>Acanthomorphata</taxon>
        <taxon>Carangaria</taxon>
        <taxon>Pleuronectiformes</taxon>
        <taxon>Pleuronectoidei</taxon>
        <taxon>Pleuronectidae</taxon>
        <taxon>Pleuronectes</taxon>
    </lineage>
</organism>
<gene>
    <name evidence="2" type="ORF">PLEPLA_LOCUS30298</name>
</gene>
<keyword evidence="3" id="KW-1185">Reference proteome</keyword>
<feature type="region of interest" description="Disordered" evidence="1">
    <location>
        <begin position="1"/>
        <end position="41"/>
    </location>
</feature>
<evidence type="ECO:0000313" key="2">
    <source>
        <dbReference type="EMBL" id="CAB1442620.1"/>
    </source>
</evidence>